<dbReference type="GO" id="GO:0043709">
    <property type="term" value="P:cell adhesion involved in single-species biofilm formation"/>
    <property type="evidence" value="ECO:0007669"/>
    <property type="project" value="TreeGrafter"/>
</dbReference>
<dbReference type="EMBL" id="SACM01000004">
    <property type="protein sequence ID" value="RVT83815.1"/>
    <property type="molecule type" value="Genomic_DNA"/>
</dbReference>
<evidence type="ECO:0000256" key="3">
    <source>
        <dbReference type="SAM" id="MobiDB-lite"/>
    </source>
</evidence>
<keyword evidence="6" id="KW-1185">Reference proteome</keyword>
<dbReference type="NCBIfam" id="TIGR00254">
    <property type="entry name" value="GGDEF"/>
    <property type="match status" value="1"/>
</dbReference>
<dbReference type="InterPro" id="IPR029787">
    <property type="entry name" value="Nucleotide_cyclase"/>
</dbReference>
<dbReference type="InterPro" id="IPR043128">
    <property type="entry name" value="Rev_trsase/Diguanyl_cyclase"/>
</dbReference>
<reference evidence="5 6" key="1">
    <citation type="submission" date="2019-01" db="EMBL/GenBank/DDBJ databases">
        <authorList>
            <person name="Chen W.-M."/>
        </authorList>
    </citation>
    <scope>NUCLEOTIDE SEQUENCE [LARGE SCALE GENOMIC DNA]</scope>
    <source>
        <strain evidence="5 6">CCP-18</strain>
    </source>
</reference>
<dbReference type="InterPro" id="IPR011990">
    <property type="entry name" value="TPR-like_helical_dom_sf"/>
</dbReference>
<dbReference type="Proteomes" id="UP000288587">
    <property type="component" value="Unassembled WGS sequence"/>
</dbReference>
<dbReference type="SUPFAM" id="SSF55073">
    <property type="entry name" value="Nucleotide cyclase"/>
    <property type="match status" value="1"/>
</dbReference>
<feature type="region of interest" description="Disordered" evidence="3">
    <location>
        <begin position="1"/>
        <end position="24"/>
    </location>
</feature>
<evidence type="ECO:0000313" key="6">
    <source>
        <dbReference type="Proteomes" id="UP000288587"/>
    </source>
</evidence>
<dbReference type="InterPro" id="IPR050469">
    <property type="entry name" value="Diguanylate_Cyclase"/>
</dbReference>
<evidence type="ECO:0000259" key="4">
    <source>
        <dbReference type="PROSITE" id="PS50887"/>
    </source>
</evidence>
<name>A0A3S2UBT9_9BURK</name>
<evidence type="ECO:0000256" key="2">
    <source>
        <dbReference type="ARBA" id="ARBA00034247"/>
    </source>
</evidence>
<comment type="catalytic activity">
    <reaction evidence="2">
        <text>2 GTP = 3',3'-c-di-GMP + 2 diphosphate</text>
        <dbReference type="Rhea" id="RHEA:24898"/>
        <dbReference type="ChEBI" id="CHEBI:33019"/>
        <dbReference type="ChEBI" id="CHEBI:37565"/>
        <dbReference type="ChEBI" id="CHEBI:58805"/>
        <dbReference type="EC" id="2.7.7.65"/>
    </reaction>
</comment>
<dbReference type="CDD" id="cd01949">
    <property type="entry name" value="GGDEF"/>
    <property type="match status" value="1"/>
</dbReference>
<sequence length="542" mass="58516">MDPTSFDPSSLSLGSTATDDGAASQAAELADQRLFDEINGLLELPPHEVEAALEQRLQIARAAGPESTHEQAFLRLVQVRSRGLDGGSEDGLQACHEALSLLKGRATESGRLAALTVLATLHGIRGELDKALTLLEPVLSRARALSWDSLLVLGLNSFSVVQIQSGALQQAVETLTEAAQLAAGGSRRQRCIVRSNLALTLTKWAREQRDEGNAPASWRADAERAVSLLREELDGIHRPSQTSDRTLQYCFGTLASALVVLDELSEARTLLEELRPLYEAANDARAVLFVDTELTRIALQQHDHAEAVRRAGIGLREGQASGHDAELAELYRLEADALEAVGDAHGALRSFRQFHRLHERSVLKTAAYRSQALAVMMDTERARQESRLDALTGLANRRAFDEALAVAAAVPGRWLSLALLDLDFFKQVNDTHGHGGGDAALCHVAELLQSHLRAGDTAARLGGDEFVLLVAGGEAAITSLCSRLRLALRESSRQKWPERTPLTLSIGIAVDSGPVEPQELMARADRALYAVKARGRDGQALA</sequence>
<evidence type="ECO:0000313" key="5">
    <source>
        <dbReference type="EMBL" id="RVT83815.1"/>
    </source>
</evidence>
<comment type="caution">
    <text evidence="5">The sequence shown here is derived from an EMBL/GenBank/DDBJ whole genome shotgun (WGS) entry which is preliminary data.</text>
</comment>
<dbReference type="Pfam" id="PF00990">
    <property type="entry name" value="GGDEF"/>
    <property type="match status" value="1"/>
</dbReference>
<dbReference type="PROSITE" id="PS50887">
    <property type="entry name" value="GGDEF"/>
    <property type="match status" value="1"/>
</dbReference>
<dbReference type="GO" id="GO:0005886">
    <property type="term" value="C:plasma membrane"/>
    <property type="evidence" value="ECO:0007669"/>
    <property type="project" value="TreeGrafter"/>
</dbReference>
<dbReference type="InterPro" id="IPR000160">
    <property type="entry name" value="GGDEF_dom"/>
</dbReference>
<feature type="domain" description="GGDEF" evidence="4">
    <location>
        <begin position="413"/>
        <end position="542"/>
    </location>
</feature>
<dbReference type="EC" id="2.7.7.65" evidence="1"/>
<organism evidence="5 6">
    <name type="scientific">Inhella crocodyli</name>
    <dbReference type="NCBI Taxonomy" id="2499851"/>
    <lineage>
        <taxon>Bacteria</taxon>
        <taxon>Pseudomonadati</taxon>
        <taxon>Pseudomonadota</taxon>
        <taxon>Betaproteobacteria</taxon>
        <taxon>Burkholderiales</taxon>
        <taxon>Sphaerotilaceae</taxon>
        <taxon>Inhella</taxon>
    </lineage>
</organism>
<feature type="compositionally biased region" description="Polar residues" evidence="3">
    <location>
        <begin position="1"/>
        <end position="18"/>
    </location>
</feature>
<evidence type="ECO:0000256" key="1">
    <source>
        <dbReference type="ARBA" id="ARBA00012528"/>
    </source>
</evidence>
<dbReference type="PANTHER" id="PTHR45138:SF9">
    <property type="entry name" value="DIGUANYLATE CYCLASE DGCM-RELATED"/>
    <property type="match status" value="1"/>
</dbReference>
<protein>
    <recommendedName>
        <fullName evidence="1">diguanylate cyclase</fullName>
        <ecNumber evidence="1">2.7.7.65</ecNumber>
    </recommendedName>
</protein>
<proteinExistence type="predicted"/>
<dbReference type="RefSeq" id="WP_127683779.1">
    <property type="nucleotide sequence ID" value="NZ_SACM01000004.1"/>
</dbReference>
<dbReference type="OrthoDB" id="23692at2"/>
<dbReference type="PANTHER" id="PTHR45138">
    <property type="entry name" value="REGULATORY COMPONENTS OF SENSORY TRANSDUCTION SYSTEM"/>
    <property type="match status" value="1"/>
</dbReference>
<accession>A0A3S2UBT9</accession>
<dbReference type="GO" id="GO:1902201">
    <property type="term" value="P:negative regulation of bacterial-type flagellum-dependent cell motility"/>
    <property type="evidence" value="ECO:0007669"/>
    <property type="project" value="TreeGrafter"/>
</dbReference>
<dbReference type="SMART" id="SM00267">
    <property type="entry name" value="GGDEF"/>
    <property type="match status" value="1"/>
</dbReference>
<dbReference type="GO" id="GO:0052621">
    <property type="term" value="F:diguanylate cyclase activity"/>
    <property type="evidence" value="ECO:0007669"/>
    <property type="project" value="UniProtKB-EC"/>
</dbReference>
<dbReference type="SUPFAM" id="SSF48452">
    <property type="entry name" value="TPR-like"/>
    <property type="match status" value="2"/>
</dbReference>
<gene>
    <name evidence="5" type="ORF">EOD73_14720</name>
</gene>
<dbReference type="Gene3D" id="1.25.40.10">
    <property type="entry name" value="Tetratricopeptide repeat domain"/>
    <property type="match status" value="1"/>
</dbReference>
<dbReference type="AlphaFoldDB" id="A0A3S2UBT9"/>
<dbReference type="Gene3D" id="3.30.70.270">
    <property type="match status" value="1"/>
</dbReference>